<dbReference type="KEGG" id="kak:Kalk_10720"/>
<name>A0A2K9LN07_9GAMM</name>
<feature type="transmembrane region" description="Helical" evidence="1">
    <location>
        <begin position="228"/>
        <end position="248"/>
    </location>
</feature>
<dbReference type="AlphaFoldDB" id="A0A2K9LN07"/>
<dbReference type="RefSeq" id="WP_101894247.1">
    <property type="nucleotide sequence ID" value="NZ_CP022684.1"/>
</dbReference>
<dbReference type="Proteomes" id="UP000235116">
    <property type="component" value="Chromosome"/>
</dbReference>
<dbReference type="EMBL" id="CP022684">
    <property type="protein sequence ID" value="AUM12865.1"/>
    <property type="molecule type" value="Genomic_DNA"/>
</dbReference>
<feature type="transmembrane region" description="Helical" evidence="1">
    <location>
        <begin position="334"/>
        <end position="351"/>
    </location>
</feature>
<evidence type="ECO:0000313" key="2">
    <source>
        <dbReference type="EMBL" id="AUM12865.1"/>
    </source>
</evidence>
<proteinExistence type="predicted"/>
<reference evidence="3" key="1">
    <citation type="submission" date="2017-08" db="EMBL/GenBank/DDBJ databases">
        <title>Direct submision.</title>
        <authorList>
            <person name="Kim S.-J."/>
            <person name="Rhee S.-K."/>
        </authorList>
    </citation>
    <scope>NUCLEOTIDE SEQUENCE [LARGE SCALE GENOMIC DNA]</scope>
    <source>
        <strain evidence="3">GI5</strain>
    </source>
</reference>
<dbReference type="OrthoDB" id="5183548at2"/>
<organism evidence="2 3">
    <name type="scientific">Ketobacter alkanivorans</name>
    <dbReference type="NCBI Taxonomy" id="1917421"/>
    <lineage>
        <taxon>Bacteria</taxon>
        <taxon>Pseudomonadati</taxon>
        <taxon>Pseudomonadota</taxon>
        <taxon>Gammaproteobacteria</taxon>
        <taxon>Pseudomonadales</taxon>
        <taxon>Ketobacteraceae</taxon>
        <taxon>Ketobacter</taxon>
    </lineage>
</organism>
<feature type="transmembrane region" description="Helical" evidence="1">
    <location>
        <begin position="87"/>
        <end position="106"/>
    </location>
</feature>
<feature type="transmembrane region" description="Helical" evidence="1">
    <location>
        <begin position="118"/>
        <end position="140"/>
    </location>
</feature>
<evidence type="ECO:0000313" key="3">
    <source>
        <dbReference type="Proteomes" id="UP000235116"/>
    </source>
</evidence>
<feature type="transmembrane region" description="Helical" evidence="1">
    <location>
        <begin position="192"/>
        <end position="216"/>
    </location>
</feature>
<evidence type="ECO:0000256" key="1">
    <source>
        <dbReference type="SAM" id="Phobius"/>
    </source>
</evidence>
<feature type="transmembrane region" description="Helical" evidence="1">
    <location>
        <begin position="152"/>
        <end position="172"/>
    </location>
</feature>
<protein>
    <submittedName>
        <fullName evidence="2">Uncharacterized protein</fullName>
    </submittedName>
</protein>
<feature type="transmembrane region" description="Helical" evidence="1">
    <location>
        <begin position="260"/>
        <end position="279"/>
    </location>
</feature>
<gene>
    <name evidence="2" type="ORF">Kalk_10720</name>
</gene>
<feature type="transmembrane region" description="Helical" evidence="1">
    <location>
        <begin position="291"/>
        <end position="314"/>
    </location>
</feature>
<keyword evidence="3" id="KW-1185">Reference proteome</keyword>
<feature type="transmembrane region" description="Helical" evidence="1">
    <location>
        <begin position="47"/>
        <end position="67"/>
    </location>
</feature>
<keyword evidence="1" id="KW-1133">Transmembrane helix</keyword>
<keyword evidence="1" id="KW-0812">Transmembrane</keyword>
<feature type="transmembrane region" description="Helical" evidence="1">
    <location>
        <begin position="20"/>
        <end position="41"/>
    </location>
</feature>
<keyword evidence="1" id="KW-0472">Membrane</keyword>
<sequence length="367" mass="40682">MSRDIAQQAPVKLIVPKGTALAASTLLLVLIIAMGLMYSVAEPFLGTWVAFFCISCVPSQVLIGVWIQQQYPGPVYRLAQPWRGFAYIMLSLILGAVFAALTFYLVGGGISLPRPPLIHFAIVSVVVTFWFAIVWNLWPLNKPNVHPLWKALILYGAAYLIGYMLFGSLFNFEFLKATPLYEASIDPGGWFNAWYSVSFLVTTVAMIFTLVLLDFWPVSVMVRADQAFGRAVLSSLLVISLSVAVYYIAIVELKWDPVLYLVHGPVTYIFGVFVPLSLYQGNLLTGIAQPYRGLALIGVSLVSGYALNRIYFLFADQILMIEMASGAPSYQLELWAANAMLAFSFPVLVAITDHLEFWPMKAKCSQT</sequence>
<accession>A0A2K9LN07</accession>